<gene>
    <name evidence="1" type="ORF">SDC9_201581</name>
</gene>
<dbReference type="AlphaFoldDB" id="A0A645ISW6"/>
<name>A0A645ISW6_9ZZZZ</name>
<protein>
    <submittedName>
        <fullName evidence="1">Uncharacterized protein</fullName>
    </submittedName>
</protein>
<accession>A0A645ISW6</accession>
<organism evidence="1">
    <name type="scientific">bioreactor metagenome</name>
    <dbReference type="NCBI Taxonomy" id="1076179"/>
    <lineage>
        <taxon>unclassified sequences</taxon>
        <taxon>metagenomes</taxon>
        <taxon>ecological metagenomes</taxon>
    </lineage>
</organism>
<dbReference type="EMBL" id="VSSQ01121550">
    <property type="protein sequence ID" value="MPN53912.1"/>
    <property type="molecule type" value="Genomic_DNA"/>
</dbReference>
<sequence length="105" mass="12029">MDDSGCKPSTGYSWSILENDCIQPWDTKYVFEGEINNAPLIFSKDHNQAEIMRNAKFPDNLILTKKLKSKLNTWAKGDLMLIQIKKDSFVLKEKNRAIGIGKPRK</sequence>
<proteinExistence type="predicted"/>
<reference evidence="1" key="1">
    <citation type="submission" date="2019-08" db="EMBL/GenBank/DDBJ databases">
        <authorList>
            <person name="Kucharzyk K."/>
            <person name="Murdoch R.W."/>
            <person name="Higgins S."/>
            <person name="Loffler F."/>
        </authorList>
    </citation>
    <scope>NUCLEOTIDE SEQUENCE</scope>
</reference>
<evidence type="ECO:0000313" key="1">
    <source>
        <dbReference type="EMBL" id="MPN53912.1"/>
    </source>
</evidence>
<comment type="caution">
    <text evidence="1">The sequence shown here is derived from an EMBL/GenBank/DDBJ whole genome shotgun (WGS) entry which is preliminary data.</text>
</comment>